<keyword evidence="2 7" id="KW-0285">Flavoprotein</keyword>
<dbReference type="SUPFAM" id="SSF51395">
    <property type="entry name" value="FMN-linked oxidoreductases"/>
    <property type="match status" value="1"/>
</dbReference>
<feature type="binding site" evidence="7">
    <location>
        <position position="25"/>
    </location>
    <ligand>
        <name>glyoxylate</name>
        <dbReference type="ChEBI" id="CHEBI:36655"/>
    </ligand>
</feature>
<dbReference type="RefSeq" id="WP_141983379.1">
    <property type="nucleotide sequence ID" value="NZ_VFPP01000001.1"/>
</dbReference>
<gene>
    <name evidence="9" type="ORF">FHX81_7805</name>
</gene>
<dbReference type="InterPro" id="IPR037396">
    <property type="entry name" value="FMN_HAD"/>
</dbReference>
<dbReference type="PIRSF" id="PIRSF000138">
    <property type="entry name" value="Al-hdrx_acd_dh"/>
    <property type="match status" value="1"/>
</dbReference>
<protein>
    <submittedName>
        <fullName evidence="9">4-hydroxymandelate oxidase</fullName>
    </submittedName>
</protein>
<dbReference type="PROSITE" id="PS51349">
    <property type="entry name" value="FMN_HYDROXY_ACID_DH_2"/>
    <property type="match status" value="1"/>
</dbReference>
<evidence type="ECO:0000256" key="3">
    <source>
        <dbReference type="ARBA" id="ARBA00022643"/>
    </source>
</evidence>
<feature type="domain" description="FMN hydroxy acid dehydrogenase" evidence="8">
    <location>
        <begin position="1"/>
        <end position="357"/>
    </location>
</feature>
<dbReference type="Gene3D" id="3.20.20.70">
    <property type="entry name" value="Aldolase class I"/>
    <property type="match status" value="1"/>
</dbReference>
<feature type="binding site" evidence="7">
    <location>
        <position position="127"/>
    </location>
    <ligand>
        <name>FMN</name>
        <dbReference type="ChEBI" id="CHEBI:58210"/>
    </ligand>
</feature>
<evidence type="ECO:0000256" key="1">
    <source>
        <dbReference type="ARBA" id="ARBA00001917"/>
    </source>
</evidence>
<feature type="binding site" evidence="7">
    <location>
        <position position="107"/>
    </location>
    <ligand>
        <name>FMN</name>
        <dbReference type="ChEBI" id="CHEBI:58210"/>
    </ligand>
</feature>
<dbReference type="InterPro" id="IPR008259">
    <property type="entry name" value="FMN_hydac_DH_AS"/>
</dbReference>
<comment type="caution">
    <text evidence="9">The sequence shown here is derived from an EMBL/GenBank/DDBJ whole genome shotgun (WGS) entry which is preliminary data.</text>
</comment>
<evidence type="ECO:0000256" key="6">
    <source>
        <dbReference type="PIRSR" id="PIRSR000138-1"/>
    </source>
</evidence>
<dbReference type="GO" id="GO:0016614">
    <property type="term" value="F:oxidoreductase activity, acting on CH-OH group of donors"/>
    <property type="evidence" value="ECO:0007669"/>
    <property type="project" value="UniProtKB-ARBA"/>
</dbReference>
<organism evidence="9 10">
    <name type="scientific">Saccharothrix saharensis</name>
    <dbReference type="NCBI Taxonomy" id="571190"/>
    <lineage>
        <taxon>Bacteria</taxon>
        <taxon>Bacillati</taxon>
        <taxon>Actinomycetota</taxon>
        <taxon>Actinomycetes</taxon>
        <taxon>Pseudonocardiales</taxon>
        <taxon>Pseudonocardiaceae</taxon>
        <taxon>Saccharothrix</taxon>
    </lineage>
</organism>
<feature type="active site" description="Proton acceptor" evidence="6">
    <location>
        <position position="252"/>
    </location>
</feature>
<evidence type="ECO:0000256" key="5">
    <source>
        <dbReference type="ARBA" id="ARBA00024042"/>
    </source>
</evidence>
<name>A0A543JR50_9PSEU</name>
<keyword evidence="3 7" id="KW-0288">FMN</keyword>
<feature type="binding site" evidence="7">
    <location>
        <position position="155"/>
    </location>
    <ligand>
        <name>FMN</name>
        <dbReference type="ChEBI" id="CHEBI:58210"/>
    </ligand>
</feature>
<proteinExistence type="inferred from homology"/>
<feature type="binding site" evidence="7">
    <location>
        <begin position="306"/>
        <end position="307"/>
    </location>
    <ligand>
        <name>FMN</name>
        <dbReference type="ChEBI" id="CHEBI:58210"/>
    </ligand>
</feature>
<dbReference type="PROSITE" id="PS00557">
    <property type="entry name" value="FMN_HYDROXY_ACID_DH_1"/>
    <property type="match status" value="1"/>
</dbReference>
<dbReference type="Proteomes" id="UP000316628">
    <property type="component" value="Unassembled WGS sequence"/>
</dbReference>
<dbReference type="GO" id="GO:0010181">
    <property type="term" value="F:FMN binding"/>
    <property type="evidence" value="ECO:0007669"/>
    <property type="project" value="InterPro"/>
</dbReference>
<dbReference type="InterPro" id="IPR013785">
    <property type="entry name" value="Aldolase_TIM"/>
</dbReference>
<evidence type="ECO:0000259" key="8">
    <source>
        <dbReference type="PROSITE" id="PS51349"/>
    </source>
</evidence>
<feature type="binding site" evidence="7">
    <location>
        <begin position="283"/>
        <end position="287"/>
    </location>
    <ligand>
        <name>FMN</name>
        <dbReference type="ChEBI" id="CHEBI:58210"/>
    </ligand>
</feature>
<evidence type="ECO:0000256" key="2">
    <source>
        <dbReference type="ARBA" id="ARBA00022630"/>
    </source>
</evidence>
<accession>A0A543JR50</accession>
<dbReference type="OrthoDB" id="9770452at2"/>
<dbReference type="AlphaFoldDB" id="A0A543JR50"/>
<dbReference type="EMBL" id="VFPP01000001">
    <property type="protein sequence ID" value="TQM85326.1"/>
    <property type="molecule type" value="Genomic_DNA"/>
</dbReference>
<keyword evidence="4" id="KW-0560">Oxidoreductase</keyword>
<dbReference type="FunFam" id="3.20.20.70:FF:000029">
    <property type="entry name" value="L-lactate dehydrogenase"/>
    <property type="match status" value="1"/>
</dbReference>
<dbReference type="Pfam" id="PF01070">
    <property type="entry name" value="FMN_dh"/>
    <property type="match status" value="1"/>
</dbReference>
<feature type="binding site" evidence="7">
    <location>
        <position position="255"/>
    </location>
    <ligand>
        <name>glyoxylate</name>
        <dbReference type="ChEBI" id="CHEBI:36655"/>
    </ligand>
</feature>
<comment type="similarity">
    <text evidence="5">Belongs to the FMN-dependent alpha-hydroxy acid dehydrogenase family.</text>
</comment>
<evidence type="ECO:0000256" key="7">
    <source>
        <dbReference type="PIRSR" id="PIRSR000138-2"/>
    </source>
</evidence>
<evidence type="ECO:0000313" key="9">
    <source>
        <dbReference type="EMBL" id="TQM85326.1"/>
    </source>
</evidence>
<comment type="cofactor">
    <cofactor evidence="1">
        <name>FMN</name>
        <dbReference type="ChEBI" id="CHEBI:58210"/>
    </cofactor>
</comment>
<evidence type="ECO:0000256" key="4">
    <source>
        <dbReference type="ARBA" id="ARBA00023002"/>
    </source>
</evidence>
<feature type="binding site" evidence="7">
    <location>
        <position position="252"/>
    </location>
    <ligand>
        <name>glyoxylate</name>
        <dbReference type="ChEBI" id="CHEBI:36655"/>
    </ligand>
</feature>
<dbReference type="CDD" id="cd02809">
    <property type="entry name" value="alpha_hydroxyacid_oxid_FMN"/>
    <property type="match status" value="1"/>
</dbReference>
<dbReference type="PANTHER" id="PTHR10578:SF107">
    <property type="entry name" value="2-HYDROXYACID OXIDASE 1"/>
    <property type="match status" value="1"/>
</dbReference>
<dbReference type="InterPro" id="IPR000262">
    <property type="entry name" value="FMN-dep_DH"/>
</dbReference>
<evidence type="ECO:0000313" key="10">
    <source>
        <dbReference type="Proteomes" id="UP000316628"/>
    </source>
</evidence>
<dbReference type="PANTHER" id="PTHR10578">
    <property type="entry name" value="S -2-HYDROXY-ACID OXIDASE-RELATED"/>
    <property type="match status" value="1"/>
</dbReference>
<feature type="binding site" evidence="7">
    <location>
        <position position="129"/>
    </location>
    <ligand>
        <name>glyoxylate</name>
        <dbReference type="ChEBI" id="CHEBI:36655"/>
    </ligand>
</feature>
<reference evidence="9 10" key="1">
    <citation type="submission" date="2019-06" db="EMBL/GenBank/DDBJ databases">
        <title>Sequencing the genomes of 1000 actinobacteria strains.</title>
        <authorList>
            <person name="Klenk H.-P."/>
        </authorList>
    </citation>
    <scope>NUCLEOTIDE SEQUENCE [LARGE SCALE GENOMIC DNA]</scope>
    <source>
        <strain evidence="9 10">DSM 45456</strain>
    </source>
</reference>
<feature type="binding site" evidence="7">
    <location>
        <position position="228"/>
    </location>
    <ligand>
        <name>FMN</name>
        <dbReference type="ChEBI" id="CHEBI:58210"/>
    </ligand>
</feature>
<keyword evidence="10" id="KW-1185">Reference proteome</keyword>
<dbReference type="InterPro" id="IPR012133">
    <property type="entry name" value="Alpha-hydoxy_acid_DH_FMN"/>
</dbReference>
<feature type="binding site" evidence="7">
    <location>
        <position position="250"/>
    </location>
    <ligand>
        <name>FMN</name>
        <dbReference type="ChEBI" id="CHEBI:58210"/>
    </ligand>
</feature>
<sequence length="361" mass="37814">MREVWSTADVERLAAERSAPDVWDYIAGGSGEEVTLAANRAALDRVAVVPRALVDVSTCDPGCELFGAWSTLPLAVAPMAYQRLIHEGGERAAAAAAAAAGVPYVVSTLSSDPIEDVAAAGGTTWFQLYWLRDREVVVKLLRRAEEAGCRAVVLTVDVPVLGRRLRDLRNGFALPSWVKPVNTDGEVGERVPGDSAIARHTSAVFDPSLSWRDLEWIRARTSLPLVLKGVLDARDAARAVDLGVRGVVVSNHGGRQLDGAVPSAVALPEVVAAVAGRCPVLLDSGVRSGVDVLRALALGASAVLVGRPVLWGLAAGGERGVTAVLDVLRAEFETALRLAGCPDVASARHLTVARGSCVHGA</sequence>
<feature type="binding site" evidence="7">
    <location>
        <begin position="78"/>
        <end position="80"/>
    </location>
    <ligand>
        <name>FMN</name>
        <dbReference type="ChEBI" id="CHEBI:58210"/>
    </ligand>
</feature>
<feature type="binding site" evidence="7">
    <location>
        <position position="164"/>
    </location>
    <ligand>
        <name>glyoxylate</name>
        <dbReference type="ChEBI" id="CHEBI:36655"/>
    </ligand>
</feature>